<feature type="transmembrane region" description="Helical" evidence="1">
    <location>
        <begin position="90"/>
        <end position="108"/>
    </location>
</feature>
<feature type="transmembrane region" description="Helical" evidence="1">
    <location>
        <begin position="120"/>
        <end position="143"/>
    </location>
</feature>
<keyword evidence="1" id="KW-0472">Membrane</keyword>
<organism evidence="2 3">
    <name type="scientific">Gymnopus androsaceus JB14</name>
    <dbReference type="NCBI Taxonomy" id="1447944"/>
    <lineage>
        <taxon>Eukaryota</taxon>
        <taxon>Fungi</taxon>
        <taxon>Dikarya</taxon>
        <taxon>Basidiomycota</taxon>
        <taxon>Agaricomycotina</taxon>
        <taxon>Agaricomycetes</taxon>
        <taxon>Agaricomycetidae</taxon>
        <taxon>Agaricales</taxon>
        <taxon>Marasmiineae</taxon>
        <taxon>Omphalotaceae</taxon>
        <taxon>Gymnopus</taxon>
    </lineage>
</organism>
<gene>
    <name evidence="2" type="ORF">BT96DRAFT_1027491</name>
</gene>
<feature type="transmembrane region" description="Helical" evidence="1">
    <location>
        <begin position="150"/>
        <end position="171"/>
    </location>
</feature>
<feature type="transmembrane region" description="Helical" evidence="1">
    <location>
        <begin position="7"/>
        <end position="27"/>
    </location>
</feature>
<proteinExistence type="predicted"/>
<dbReference type="EMBL" id="ML770934">
    <property type="protein sequence ID" value="KAE9382843.1"/>
    <property type="molecule type" value="Genomic_DNA"/>
</dbReference>
<feature type="transmembrane region" description="Helical" evidence="1">
    <location>
        <begin position="33"/>
        <end position="53"/>
    </location>
</feature>
<accession>A0A6A4GBG5</accession>
<evidence type="ECO:0000313" key="3">
    <source>
        <dbReference type="Proteomes" id="UP000799118"/>
    </source>
</evidence>
<keyword evidence="3" id="KW-1185">Reference proteome</keyword>
<name>A0A6A4GBG5_9AGAR</name>
<keyword evidence="1" id="KW-0812">Transmembrane</keyword>
<keyword evidence="1" id="KW-1133">Transmembrane helix</keyword>
<reference evidence="2" key="1">
    <citation type="journal article" date="2019" name="Environ. Microbiol.">
        <title>Fungal ecological strategies reflected in gene transcription - a case study of two litter decomposers.</title>
        <authorList>
            <person name="Barbi F."/>
            <person name="Kohler A."/>
            <person name="Barry K."/>
            <person name="Baskaran P."/>
            <person name="Daum C."/>
            <person name="Fauchery L."/>
            <person name="Ihrmark K."/>
            <person name="Kuo A."/>
            <person name="LaButti K."/>
            <person name="Lipzen A."/>
            <person name="Morin E."/>
            <person name="Grigoriev I.V."/>
            <person name="Henrissat B."/>
            <person name="Lindahl B."/>
            <person name="Martin F."/>
        </authorList>
    </citation>
    <scope>NUCLEOTIDE SEQUENCE</scope>
    <source>
        <strain evidence="2">JB14</strain>
    </source>
</reference>
<sequence length="196" mass="21692">MQENIYTCFRVFSLFAIFILDASKPFMNPLVTSIANAALIVFIPSSVGVSLWLHRTMLGRGPILPLAFSVTNGTRAVFGRNTEGGQLRTLLTFVHAWLMLSRFLGAISESSSNPSPATSQWASVGLTFTLLSVIVFGRCLLVLGIREENWGYFLPPYLMILFCLKIGIYIVQTVFDMLKAGQVAVETFRSQRENAG</sequence>
<evidence type="ECO:0000256" key="1">
    <source>
        <dbReference type="SAM" id="Phobius"/>
    </source>
</evidence>
<dbReference type="AlphaFoldDB" id="A0A6A4GBG5"/>
<dbReference type="OrthoDB" id="2914221at2759"/>
<dbReference type="Proteomes" id="UP000799118">
    <property type="component" value="Unassembled WGS sequence"/>
</dbReference>
<protein>
    <submittedName>
        <fullName evidence="2">Uncharacterized protein</fullName>
    </submittedName>
</protein>
<evidence type="ECO:0000313" key="2">
    <source>
        <dbReference type="EMBL" id="KAE9382843.1"/>
    </source>
</evidence>